<accession>A0A383AGF2</accession>
<evidence type="ECO:0000313" key="3">
    <source>
        <dbReference type="EMBL" id="SVE06887.1"/>
    </source>
</evidence>
<evidence type="ECO:0000256" key="1">
    <source>
        <dbReference type="SAM" id="Coils"/>
    </source>
</evidence>
<organism evidence="3">
    <name type="scientific">marine metagenome</name>
    <dbReference type="NCBI Taxonomy" id="408172"/>
    <lineage>
        <taxon>unclassified sequences</taxon>
        <taxon>metagenomes</taxon>
        <taxon>ecological metagenomes</taxon>
    </lineage>
</organism>
<evidence type="ECO:0000259" key="2">
    <source>
        <dbReference type="Pfam" id="PF00691"/>
    </source>
</evidence>
<keyword evidence="1" id="KW-0175">Coiled coil</keyword>
<sequence length="251" mass="28134">KTVAEHEKTVAEHEKTVAEHEKTVAVHKKTVAELEETVAGNKKSVAEHEKTVSELQEVAVAHEKIVAEYEKLMAADEETDHRKATERLMERLKAGEKLTARDIPLDQILRLNDDLVKVFVQNPNEMDIKTMEVQMESEGLLINILNNPDKPIFKEGSAAELTEYGQVVFNNIAWTIARYDDPLVEVEGHTATSYPGDPGEKWDASTQRAHKAREILMNKGVEETQVIKVAGYADKRPLPKRPPGAGQNNRV</sequence>
<protein>
    <recommendedName>
        <fullName evidence="2">OmpA-like domain-containing protein</fullName>
    </recommendedName>
</protein>
<feature type="domain" description="OmpA-like" evidence="2">
    <location>
        <begin position="153"/>
        <end position="248"/>
    </location>
</feature>
<dbReference type="InterPro" id="IPR006665">
    <property type="entry name" value="OmpA-like"/>
</dbReference>
<dbReference type="PANTHER" id="PTHR30329:SF21">
    <property type="entry name" value="LIPOPROTEIN YIAD-RELATED"/>
    <property type="match status" value="1"/>
</dbReference>
<proteinExistence type="predicted"/>
<dbReference type="Gene3D" id="3.30.1330.60">
    <property type="entry name" value="OmpA-like domain"/>
    <property type="match status" value="1"/>
</dbReference>
<dbReference type="Gene3D" id="1.20.5.340">
    <property type="match status" value="1"/>
</dbReference>
<dbReference type="SUPFAM" id="SSF103088">
    <property type="entry name" value="OmpA-like"/>
    <property type="match status" value="1"/>
</dbReference>
<dbReference type="Pfam" id="PF00691">
    <property type="entry name" value="OmpA"/>
    <property type="match status" value="1"/>
</dbReference>
<dbReference type="InterPro" id="IPR050330">
    <property type="entry name" value="Bact_OuterMem_StrucFunc"/>
</dbReference>
<feature type="non-terminal residue" evidence="3">
    <location>
        <position position="1"/>
    </location>
</feature>
<dbReference type="InterPro" id="IPR036737">
    <property type="entry name" value="OmpA-like_sf"/>
</dbReference>
<dbReference type="PANTHER" id="PTHR30329">
    <property type="entry name" value="STATOR ELEMENT OF FLAGELLAR MOTOR COMPLEX"/>
    <property type="match status" value="1"/>
</dbReference>
<dbReference type="EMBL" id="UINC01191977">
    <property type="protein sequence ID" value="SVE06887.1"/>
    <property type="molecule type" value="Genomic_DNA"/>
</dbReference>
<name>A0A383AGF2_9ZZZZ</name>
<feature type="non-terminal residue" evidence="3">
    <location>
        <position position="251"/>
    </location>
</feature>
<gene>
    <name evidence="3" type="ORF">METZ01_LOCUS459741</name>
</gene>
<dbReference type="AlphaFoldDB" id="A0A383AGF2"/>
<reference evidence="3" key="1">
    <citation type="submission" date="2018-05" db="EMBL/GenBank/DDBJ databases">
        <authorList>
            <person name="Lanie J.A."/>
            <person name="Ng W.-L."/>
            <person name="Kazmierczak K.M."/>
            <person name="Andrzejewski T.M."/>
            <person name="Davidsen T.M."/>
            <person name="Wayne K.J."/>
            <person name="Tettelin H."/>
            <person name="Glass J.I."/>
            <person name="Rusch D."/>
            <person name="Podicherti R."/>
            <person name="Tsui H.-C.T."/>
            <person name="Winkler M.E."/>
        </authorList>
    </citation>
    <scope>NUCLEOTIDE SEQUENCE</scope>
</reference>
<feature type="coiled-coil region" evidence="1">
    <location>
        <begin position="3"/>
        <end position="51"/>
    </location>
</feature>